<proteinExistence type="predicted"/>
<keyword evidence="6" id="KW-1185">Reference proteome</keyword>
<dbReference type="InterPro" id="IPR029045">
    <property type="entry name" value="ClpP/crotonase-like_dom_sf"/>
</dbReference>
<dbReference type="PANTHER" id="PTHR43176">
    <property type="entry name" value="3-HYDROXYISOBUTYRYL-COA HYDROLASE-RELATED"/>
    <property type="match status" value="1"/>
</dbReference>
<evidence type="ECO:0000313" key="5">
    <source>
        <dbReference type="EMBL" id="MDQ4215775.1"/>
    </source>
</evidence>
<dbReference type="EMBL" id="JAVFCB010000014">
    <property type="protein sequence ID" value="MDQ4215775.1"/>
    <property type="molecule type" value="Genomic_DNA"/>
</dbReference>
<keyword evidence="3 5" id="KW-0378">Hydrolase</keyword>
<evidence type="ECO:0000256" key="1">
    <source>
        <dbReference type="ARBA" id="ARBA00001709"/>
    </source>
</evidence>
<protein>
    <recommendedName>
        <fullName evidence="2">3-hydroxyisobutyryl-CoA hydrolase</fullName>
        <ecNumber evidence="2">3.1.2.4</ecNumber>
    </recommendedName>
</protein>
<comment type="catalytic activity">
    <reaction evidence="1">
        <text>3-hydroxy-2-methylpropanoyl-CoA + H2O = 3-hydroxy-2-methylpropanoate + CoA + H(+)</text>
        <dbReference type="Rhea" id="RHEA:20888"/>
        <dbReference type="ChEBI" id="CHEBI:11805"/>
        <dbReference type="ChEBI" id="CHEBI:15377"/>
        <dbReference type="ChEBI" id="CHEBI:15378"/>
        <dbReference type="ChEBI" id="CHEBI:57287"/>
        <dbReference type="ChEBI" id="CHEBI:57340"/>
        <dbReference type="EC" id="3.1.2.4"/>
    </reaction>
</comment>
<evidence type="ECO:0000313" key="6">
    <source>
        <dbReference type="Proteomes" id="UP001230289"/>
    </source>
</evidence>
<dbReference type="SUPFAM" id="SSF52096">
    <property type="entry name" value="ClpP/crotonase"/>
    <property type="match status" value="1"/>
</dbReference>
<dbReference type="CDD" id="cd06558">
    <property type="entry name" value="crotonase-like"/>
    <property type="match status" value="1"/>
</dbReference>
<dbReference type="Pfam" id="PF16113">
    <property type="entry name" value="ECH_2"/>
    <property type="match status" value="1"/>
</dbReference>
<name>A0ABU0XNU6_9MICO</name>
<gene>
    <name evidence="5" type="ORF">RBR11_17800</name>
</gene>
<dbReference type="EC" id="3.1.2.4" evidence="2"/>
<dbReference type="Gene3D" id="3.90.226.10">
    <property type="entry name" value="2-enoyl-CoA Hydratase, Chain A, domain 1"/>
    <property type="match status" value="1"/>
</dbReference>
<feature type="domain" description="Enoyl-CoA hydratase/isomerase" evidence="4">
    <location>
        <begin position="30"/>
        <end position="357"/>
    </location>
</feature>
<dbReference type="NCBIfam" id="NF004127">
    <property type="entry name" value="PRK05617.1"/>
    <property type="match status" value="1"/>
</dbReference>
<organism evidence="5 6">
    <name type="scientific">Microbacterium capsulatum</name>
    <dbReference type="NCBI Taxonomy" id="3041921"/>
    <lineage>
        <taxon>Bacteria</taxon>
        <taxon>Bacillati</taxon>
        <taxon>Actinomycetota</taxon>
        <taxon>Actinomycetes</taxon>
        <taxon>Micrococcales</taxon>
        <taxon>Microbacteriaceae</taxon>
        <taxon>Microbacterium</taxon>
    </lineage>
</organism>
<dbReference type="RefSeq" id="WP_308490729.1">
    <property type="nucleotide sequence ID" value="NZ_JAVFCB010000014.1"/>
</dbReference>
<dbReference type="Proteomes" id="UP001230289">
    <property type="component" value="Unassembled WGS sequence"/>
</dbReference>
<evidence type="ECO:0000256" key="3">
    <source>
        <dbReference type="ARBA" id="ARBA00022801"/>
    </source>
</evidence>
<evidence type="ECO:0000256" key="2">
    <source>
        <dbReference type="ARBA" id="ARBA00011915"/>
    </source>
</evidence>
<dbReference type="GO" id="GO:0016787">
    <property type="term" value="F:hydrolase activity"/>
    <property type="evidence" value="ECO:0007669"/>
    <property type="project" value="UniProtKB-KW"/>
</dbReference>
<evidence type="ECO:0000259" key="4">
    <source>
        <dbReference type="Pfam" id="PF16113"/>
    </source>
</evidence>
<dbReference type="InterPro" id="IPR045004">
    <property type="entry name" value="ECH_dom"/>
</dbReference>
<reference evidence="5 6" key="1">
    <citation type="submission" date="2023-08" db="EMBL/GenBank/DDBJ databases">
        <title>Microbacterium sp. nov., isolated from a waste landfill.</title>
        <authorList>
            <person name="Wen W."/>
        </authorList>
    </citation>
    <scope>NUCLEOTIDE SEQUENCE [LARGE SCALE GENOMIC DNA]</scope>
    <source>
        <strain evidence="5 6">ASV81</strain>
    </source>
</reference>
<comment type="caution">
    <text evidence="5">The sequence shown here is derived from an EMBL/GenBank/DDBJ whole genome shotgun (WGS) entry which is preliminary data.</text>
</comment>
<accession>A0ABU0XNU6</accession>
<dbReference type="InterPro" id="IPR032259">
    <property type="entry name" value="HIBYL-CoA-H"/>
</dbReference>
<sequence>MAEDTQGPADRTAAVEAEPEVLVRAEGSLGRITLNRPRALNALSVGMIRLVHAALDAWRHDSDIEIVFIDGAGDRGLCAGGDVRELHAQITSGRGAEAIEFFREEYAMNAAIAEYPKPIVAIADGITMGGGVGVAGHAAIRLVTERSQLAMPETRIGFTPDVGGTWLLGRMPGRLGEFFGLTGGSMDGSDALYAGFADFFVPSDRIDAVRDALANRADPTGPSEIVMLFDETPEPSALPAQRAWIDEAFSADTVQEIVARLRAMPDGESVEGPTPAATADLLESLAPTGLAVTLEAVREARAMDSLRDALAGEYRRVLWFVNNHPDLVEGIRAQLVDKDRNPRWDPQTLADLAPDATAEARDYVPAVPLWS</sequence>
<dbReference type="PANTHER" id="PTHR43176:SF3">
    <property type="entry name" value="3-HYDROXYISOBUTYRYL-COA HYDROLASE, MITOCHONDRIAL"/>
    <property type="match status" value="1"/>
</dbReference>